<accession>A0AAE0ZXI1</accession>
<comment type="caution">
    <text evidence="3">The sequence shown here is derived from an EMBL/GenBank/DDBJ whole genome shotgun (WGS) entry which is preliminary data.</text>
</comment>
<organism evidence="3 4">
    <name type="scientific">Elysia crispata</name>
    <name type="common">lettuce slug</name>
    <dbReference type="NCBI Taxonomy" id="231223"/>
    <lineage>
        <taxon>Eukaryota</taxon>
        <taxon>Metazoa</taxon>
        <taxon>Spiralia</taxon>
        <taxon>Lophotrochozoa</taxon>
        <taxon>Mollusca</taxon>
        <taxon>Gastropoda</taxon>
        <taxon>Heterobranchia</taxon>
        <taxon>Euthyneura</taxon>
        <taxon>Panpulmonata</taxon>
        <taxon>Sacoglossa</taxon>
        <taxon>Placobranchoidea</taxon>
        <taxon>Plakobranchidae</taxon>
        <taxon>Elysia</taxon>
    </lineage>
</organism>
<dbReference type="InterPro" id="IPR050801">
    <property type="entry name" value="Ca-Dep_Lectins_ImmuneDev"/>
</dbReference>
<keyword evidence="4" id="KW-1185">Reference proteome</keyword>
<evidence type="ECO:0000313" key="4">
    <source>
        <dbReference type="Proteomes" id="UP001283361"/>
    </source>
</evidence>
<protein>
    <recommendedName>
        <fullName evidence="2">C-type lectin domain-containing protein</fullName>
    </recommendedName>
</protein>
<dbReference type="SMART" id="SM00034">
    <property type="entry name" value="CLECT"/>
    <property type="match status" value="1"/>
</dbReference>
<gene>
    <name evidence="3" type="ORF">RRG08_013482</name>
</gene>
<name>A0AAE0ZXI1_9GAST</name>
<feature type="domain" description="C-type lectin" evidence="2">
    <location>
        <begin position="53"/>
        <end position="161"/>
    </location>
</feature>
<dbReference type="SUPFAM" id="SSF56436">
    <property type="entry name" value="C-type lectin-like"/>
    <property type="match status" value="1"/>
</dbReference>
<feature type="signal peptide" evidence="1">
    <location>
        <begin position="1"/>
        <end position="15"/>
    </location>
</feature>
<dbReference type="InterPro" id="IPR016187">
    <property type="entry name" value="CTDL_fold"/>
</dbReference>
<reference evidence="3" key="1">
    <citation type="journal article" date="2023" name="G3 (Bethesda)">
        <title>A reference genome for the long-term kleptoplast-retaining sea slug Elysia crispata morphotype clarki.</title>
        <authorList>
            <person name="Eastman K.E."/>
            <person name="Pendleton A.L."/>
            <person name="Shaikh M.A."/>
            <person name="Suttiyut T."/>
            <person name="Ogas R."/>
            <person name="Tomko P."/>
            <person name="Gavelis G."/>
            <person name="Widhalm J.R."/>
            <person name="Wisecaver J.H."/>
        </authorList>
    </citation>
    <scope>NUCLEOTIDE SEQUENCE</scope>
    <source>
        <strain evidence="3">ECLA1</strain>
    </source>
</reference>
<evidence type="ECO:0000259" key="2">
    <source>
        <dbReference type="PROSITE" id="PS50041"/>
    </source>
</evidence>
<evidence type="ECO:0000313" key="3">
    <source>
        <dbReference type="EMBL" id="KAK3777280.1"/>
    </source>
</evidence>
<dbReference type="EMBL" id="JAWDGP010003103">
    <property type="protein sequence ID" value="KAK3777280.1"/>
    <property type="molecule type" value="Genomic_DNA"/>
</dbReference>
<dbReference type="AlphaFoldDB" id="A0AAE0ZXI1"/>
<dbReference type="PANTHER" id="PTHR22801">
    <property type="entry name" value="LITHOSTATHINE"/>
    <property type="match status" value="1"/>
</dbReference>
<dbReference type="CDD" id="cd00037">
    <property type="entry name" value="CLECT"/>
    <property type="match status" value="1"/>
</dbReference>
<dbReference type="Proteomes" id="UP001283361">
    <property type="component" value="Unassembled WGS sequence"/>
</dbReference>
<evidence type="ECO:0000256" key="1">
    <source>
        <dbReference type="SAM" id="SignalP"/>
    </source>
</evidence>
<dbReference type="PROSITE" id="PS50041">
    <property type="entry name" value="C_TYPE_LECTIN_2"/>
    <property type="match status" value="1"/>
</dbReference>
<proteinExistence type="predicted"/>
<dbReference type="InterPro" id="IPR016186">
    <property type="entry name" value="C-type_lectin-like/link_sf"/>
</dbReference>
<dbReference type="Gene3D" id="3.10.100.10">
    <property type="entry name" value="Mannose-Binding Protein A, subunit A"/>
    <property type="match status" value="1"/>
</dbReference>
<sequence>MKLFLFGTLLTVSSAFIFGKSDDKPVDKPADTSVSKSCPTDAAPKNLDAFRIYKNYCYLFNTKRMVYADAEKFCKKHKGTLAMPKEYAENSFYMDAIDELGIEDPLWIGISDRDTEGEFVYADGTEVTLKKFNFIVNPILVEVQDCVALEPSSSLWHRYRCTSTLVTSARRPFICQFDI</sequence>
<dbReference type="Pfam" id="PF00059">
    <property type="entry name" value="Lectin_C"/>
    <property type="match status" value="1"/>
</dbReference>
<dbReference type="PANTHER" id="PTHR22801:SF63">
    <property type="entry name" value="C-TYPE LECTIN DOMAIN-CONTAINING PROTEIN"/>
    <property type="match status" value="1"/>
</dbReference>
<dbReference type="InterPro" id="IPR001304">
    <property type="entry name" value="C-type_lectin-like"/>
</dbReference>
<keyword evidence="1" id="KW-0732">Signal</keyword>
<feature type="chain" id="PRO_5042140074" description="C-type lectin domain-containing protein" evidence="1">
    <location>
        <begin position="16"/>
        <end position="179"/>
    </location>
</feature>